<reference evidence="3" key="3">
    <citation type="submission" date="2020-05" db="EMBL/GenBank/DDBJ databases">
        <title>Complete genome sequence of Bradyrhizobium diazoefficiens XF4 isolated from soybean nodule.</title>
        <authorList>
            <person name="Noda R."/>
            <person name="Kakizaki K."/>
            <person name="Minamisawa K."/>
        </authorList>
    </citation>
    <scope>NUCLEOTIDE SEQUENCE</scope>
    <source>
        <strain evidence="3">XF4</strain>
    </source>
</reference>
<organism evidence="2">
    <name type="scientific">Bradyrhizobium diazoefficiens</name>
    <dbReference type="NCBI Taxonomy" id="1355477"/>
    <lineage>
        <taxon>Bacteria</taxon>
        <taxon>Pseudomonadati</taxon>
        <taxon>Pseudomonadota</taxon>
        <taxon>Alphaproteobacteria</taxon>
        <taxon>Hyphomicrobiales</taxon>
        <taxon>Nitrobacteraceae</taxon>
        <taxon>Bradyrhizobium</taxon>
    </lineage>
</organism>
<evidence type="ECO:0000313" key="3">
    <source>
        <dbReference type="EMBL" id="BCE48421.1"/>
    </source>
</evidence>
<sequence>MSRRRQLQIIRDQIHAEMRDGLTQTMLIAFLVIAAIDVIARNIH</sequence>
<keyword evidence="1" id="KW-0812">Transmembrane</keyword>
<feature type="transmembrane region" description="Helical" evidence="1">
    <location>
        <begin position="21"/>
        <end position="40"/>
    </location>
</feature>
<accession>A0A809X4B9</accession>
<reference evidence="2" key="1">
    <citation type="submission" date="2020-05" db="EMBL/GenBank/DDBJ databases">
        <title>Complete genome sequence of Bradyrhizobium diazoefficiens XF1 isolated from soybean nodule.</title>
        <authorList>
            <person name="Noda R."/>
            <person name="Kakizaki K."/>
            <person name="Minamisawa K."/>
        </authorList>
    </citation>
    <scope>NUCLEOTIDE SEQUENCE</scope>
    <source>
        <strain evidence="2">XF1</strain>
    </source>
</reference>
<dbReference type="EMBL" id="AP023091">
    <property type="protein sequence ID" value="BCE22156.1"/>
    <property type="molecule type" value="Genomic_DNA"/>
</dbReference>
<evidence type="ECO:0000313" key="4">
    <source>
        <dbReference type="EMBL" id="BCE91937.1"/>
    </source>
</evidence>
<reference evidence="4" key="2">
    <citation type="submission" date="2020-05" db="EMBL/GenBank/DDBJ databases">
        <title>Complete genome sequence of Bradyrhizobium diazoefficiens XF10 isolated from soybean nodule.</title>
        <authorList>
            <person name="Noda R."/>
            <person name="Kakizaki K."/>
            <person name="Minamisawa K."/>
        </authorList>
    </citation>
    <scope>NUCLEOTIDE SEQUENCE</scope>
    <source>
        <strain evidence="4">XF10</strain>
    </source>
</reference>
<gene>
    <name evidence="4" type="ORF">XF10B_47350</name>
    <name evidence="2" type="ORF">XF1B_48370</name>
    <name evidence="3" type="ORF">XF4B_47700</name>
</gene>
<evidence type="ECO:0000313" key="2">
    <source>
        <dbReference type="EMBL" id="BCE22156.1"/>
    </source>
</evidence>
<evidence type="ECO:0000256" key="1">
    <source>
        <dbReference type="SAM" id="Phobius"/>
    </source>
</evidence>
<dbReference type="EMBL" id="AP023099">
    <property type="protein sequence ID" value="BCE91937.1"/>
    <property type="molecule type" value="Genomic_DNA"/>
</dbReference>
<proteinExistence type="predicted"/>
<keyword evidence="1" id="KW-0472">Membrane</keyword>
<protein>
    <submittedName>
        <fullName evidence="2">Uncharacterized protein</fullName>
    </submittedName>
</protein>
<keyword evidence="1" id="KW-1133">Transmembrane helix</keyword>
<dbReference type="AlphaFoldDB" id="A0A809X4B9"/>
<name>A0A809X4B9_9BRAD</name>
<dbReference type="EMBL" id="AP023094">
    <property type="protein sequence ID" value="BCE48421.1"/>
    <property type="molecule type" value="Genomic_DNA"/>
</dbReference>